<sequence>MSKYTIRGSEALDARIDIHLEHIAKTVAPYCEAVVLLGGYGRGEGTPFIKPDGSQAPFNDYDLVVIVDTLNTAVRLQFNTLEKQLTEDLGLPVDLCPYAKAELPSREFSLLNYEMKHGHMVIRGDEHVLDAMPNYAHDAIPLSEGARLLLNRGKLLLDIKRRLSNPEPLFAVERIRLIKFIHKALLAFGDAALLAAGQYDISYSVKKERILKIGECPGRERIVQGYLQAVELKEWGDFQALDEYGIESEFSGVCEQFLRFMPWYRHQYSRRECSIPKAVALNLKWNRRLCTQHPRVQLYDAIIELLQDKAAMSHQRFYELQRRFS</sequence>
<proteinExistence type="predicted"/>
<evidence type="ECO:0000313" key="1">
    <source>
        <dbReference type="EMBL" id="VGO16952.1"/>
    </source>
</evidence>
<evidence type="ECO:0008006" key="3">
    <source>
        <dbReference type="Google" id="ProtNLM"/>
    </source>
</evidence>
<reference evidence="1 2" key="1">
    <citation type="submission" date="2019-04" db="EMBL/GenBank/DDBJ databases">
        <authorList>
            <person name="Van Vliet M D."/>
        </authorList>
    </citation>
    <scope>NUCLEOTIDE SEQUENCE [LARGE SCALE GENOMIC DNA]</scope>
    <source>
        <strain evidence="1 2">F1</strain>
    </source>
</reference>
<dbReference type="SUPFAM" id="SSF81301">
    <property type="entry name" value="Nucleotidyltransferase"/>
    <property type="match status" value="1"/>
</dbReference>
<name>A0A6C2UA19_PONDE</name>
<organism evidence="1 2">
    <name type="scientific">Pontiella desulfatans</name>
    <dbReference type="NCBI Taxonomy" id="2750659"/>
    <lineage>
        <taxon>Bacteria</taxon>
        <taxon>Pseudomonadati</taxon>
        <taxon>Kiritimatiellota</taxon>
        <taxon>Kiritimatiellia</taxon>
        <taxon>Kiritimatiellales</taxon>
        <taxon>Pontiellaceae</taxon>
        <taxon>Pontiella</taxon>
    </lineage>
</organism>
<dbReference type="InterPro" id="IPR043519">
    <property type="entry name" value="NT_sf"/>
</dbReference>
<evidence type="ECO:0000313" key="2">
    <source>
        <dbReference type="Proteomes" id="UP000366872"/>
    </source>
</evidence>
<dbReference type="EMBL" id="CAAHFG010000004">
    <property type="protein sequence ID" value="VGO16952.1"/>
    <property type="molecule type" value="Genomic_DNA"/>
</dbReference>
<dbReference type="RefSeq" id="WP_136082462.1">
    <property type="nucleotide sequence ID" value="NZ_CAAHFG010000004.1"/>
</dbReference>
<accession>A0A6C2UA19</accession>
<dbReference type="Proteomes" id="UP000366872">
    <property type="component" value="Unassembled WGS sequence"/>
</dbReference>
<dbReference type="AlphaFoldDB" id="A0A6C2UA19"/>
<keyword evidence="2" id="KW-1185">Reference proteome</keyword>
<protein>
    <recommendedName>
        <fullName evidence="3">Polymerase nucleotidyl transferase domain-containing protein</fullName>
    </recommendedName>
</protein>
<gene>
    <name evidence="1" type="ORF">PDESU_05545</name>
</gene>